<evidence type="ECO:0000313" key="1">
    <source>
        <dbReference type="EMBL" id="AGF85449.1"/>
    </source>
</evidence>
<keyword evidence="1" id="KW-0378">Hydrolase</keyword>
<protein>
    <submittedName>
        <fullName evidence="1">I intron endonuclease</fullName>
    </submittedName>
</protein>
<name>M1PBZ5_9VIRU</name>
<organism evidence="1 2">
    <name type="scientific">Moumouvirus goulette</name>
    <dbReference type="NCBI Taxonomy" id="1247379"/>
    <lineage>
        <taxon>Viruses</taxon>
        <taxon>Varidnaviria</taxon>
        <taxon>Bamfordvirae</taxon>
        <taxon>Nucleocytoviricota</taxon>
        <taxon>Megaviricetes</taxon>
        <taxon>Imitervirales</taxon>
        <taxon>Mimiviridae</taxon>
        <taxon>Megamimivirinae</taxon>
        <taxon>Moumouvirus</taxon>
        <taxon>Moumouvirus goulettemassiliense</taxon>
    </lineage>
</organism>
<sequence>MKRTNVNKKLPTYISYYCNKNNGKIISEGYLVRIKINGTTYLKRFLSNEPMEIKLEKAKKQLELFKKESLNENIRDEDKPKRIKYLPIHISYYKTINGVGNPCEGFLVRIKINGCQYQKKFLSMSISMEEKLKKAKKQVEIFKKLAK</sequence>
<keyword evidence="2" id="KW-1185">Reference proteome</keyword>
<reference evidence="1 2" key="1">
    <citation type="submission" date="2012-10" db="EMBL/GenBank/DDBJ databases">
        <title>Complete genome sequence of Moumouvirus goulette.</title>
        <authorList>
            <person name="Fournous G."/>
            <person name="Bougalmi M."/>
            <person name="Colson P."/>
        </authorList>
    </citation>
    <scope>NUCLEOTIDE SEQUENCE [LARGE SCALE GENOMIC DNA]</scope>
</reference>
<dbReference type="GO" id="GO:0004519">
    <property type="term" value="F:endonuclease activity"/>
    <property type="evidence" value="ECO:0007669"/>
    <property type="project" value="UniProtKB-KW"/>
</dbReference>
<dbReference type="EMBL" id="KC008572">
    <property type="protein sequence ID" value="AGF85449.1"/>
    <property type="molecule type" value="Genomic_DNA"/>
</dbReference>
<keyword evidence="1" id="KW-0540">Nuclease</keyword>
<evidence type="ECO:0000313" key="2">
    <source>
        <dbReference type="Proteomes" id="UP000241071"/>
    </source>
</evidence>
<dbReference type="Proteomes" id="UP000241071">
    <property type="component" value="Segment"/>
</dbReference>
<gene>
    <name evidence="1" type="ORF">glt_00641</name>
</gene>
<proteinExistence type="predicted"/>
<accession>M1PBZ5</accession>
<keyword evidence="1" id="KW-0255">Endonuclease</keyword>